<evidence type="ECO:0000313" key="4">
    <source>
        <dbReference type="Proteomes" id="UP000076335"/>
    </source>
</evidence>
<accession>A0A154L9C7</accession>
<reference evidence="3 4" key="1">
    <citation type="submission" date="2015-12" db="EMBL/GenBank/DDBJ databases">
        <title>Genome sequence of Thalassospira lucentensis MCCC 1A02072.</title>
        <authorList>
            <person name="Lu L."/>
            <person name="Lai Q."/>
            <person name="Shao Z."/>
            <person name="Qian P."/>
        </authorList>
    </citation>
    <scope>NUCLEOTIDE SEQUENCE [LARGE SCALE GENOMIC DNA]</scope>
    <source>
        <strain evidence="3 4">MCCC 1A02072</strain>
    </source>
</reference>
<dbReference type="GO" id="GO:0017004">
    <property type="term" value="P:cytochrome complex assembly"/>
    <property type="evidence" value="ECO:0007669"/>
    <property type="project" value="InterPro"/>
</dbReference>
<dbReference type="PANTHER" id="PTHR38034">
    <property type="entry name" value="INNER MEMBRANE PROTEIN YPJD"/>
    <property type="match status" value="1"/>
</dbReference>
<dbReference type="Proteomes" id="UP000076335">
    <property type="component" value="Unassembled WGS sequence"/>
</dbReference>
<feature type="transmembrane region" description="Helical" evidence="1">
    <location>
        <begin position="124"/>
        <end position="151"/>
    </location>
</feature>
<dbReference type="RefSeq" id="WP_062948812.1">
    <property type="nucleotide sequence ID" value="NZ_CP136684.1"/>
</dbReference>
<evidence type="ECO:0000256" key="1">
    <source>
        <dbReference type="SAM" id="Phobius"/>
    </source>
</evidence>
<feature type="domain" description="Cytochrome c assembly protein" evidence="2">
    <location>
        <begin position="85"/>
        <end position="263"/>
    </location>
</feature>
<dbReference type="InterPro" id="IPR002541">
    <property type="entry name" value="Cyt_c_assembly"/>
</dbReference>
<feature type="transmembrane region" description="Helical" evidence="1">
    <location>
        <begin position="214"/>
        <end position="232"/>
    </location>
</feature>
<comment type="caution">
    <text evidence="3">The sequence shown here is derived from an EMBL/GenBank/DDBJ whole genome shotgun (WGS) entry which is preliminary data.</text>
</comment>
<feature type="transmembrane region" description="Helical" evidence="1">
    <location>
        <begin position="59"/>
        <end position="77"/>
    </location>
</feature>
<keyword evidence="1" id="KW-0812">Transmembrane</keyword>
<sequence length="268" mass="29892">MLAAVLHILCLLPLTTQIMRRDPQRDVWLFTSICIAALGTVVVLGLTGEEVQSRGFTAALHWSELSVILIFGGLVICKGPKQIWRLAGYIGGYLLLFGGIAGFFNVFEPVFDPSVSEPVLYSGWLWVHIGTSLVTYALVTLAAIAAMAYIVQENALKNRRPNRWSRRLPPLRDSEYMLVGFLKWSAWVLVVGIFTGFALRQVEDQSLFYLDHKMLLTLLGFAVICALIFIHEKSTLRGRMAVRFVLGAWLLLTLAFPGVRFVSGYLIG</sequence>
<protein>
    <submittedName>
        <fullName evidence="3">Cytochrome C biogenesis protein</fullName>
    </submittedName>
</protein>
<dbReference type="GO" id="GO:0005886">
    <property type="term" value="C:plasma membrane"/>
    <property type="evidence" value="ECO:0007669"/>
    <property type="project" value="TreeGrafter"/>
</dbReference>
<dbReference type="GO" id="GO:0020037">
    <property type="term" value="F:heme binding"/>
    <property type="evidence" value="ECO:0007669"/>
    <property type="project" value="InterPro"/>
</dbReference>
<feature type="transmembrane region" description="Helical" evidence="1">
    <location>
        <begin position="244"/>
        <end position="267"/>
    </location>
</feature>
<dbReference type="AlphaFoldDB" id="A0A154L9C7"/>
<proteinExistence type="predicted"/>
<feature type="transmembrane region" description="Helical" evidence="1">
    <location>
        <begin position="27"/>
        <end position="47"/>
    </location>
</feature>
<feature type="transmembrane region" description="Helical" evidence="1">
    <location>
        <begin position="176"/>
        <end position="199"/>
    </location>
</feature>
<feature type="transmembrane region" description="Helical" evidence="1">
    <location>
        <begin position="86"/>
        <end position="104"/>
    </location>
</feature>
<dbReference type="PANTHER" id="PTHR38034:SF1">
    <property type="entry name" value="INNER MEMBRANE PROTEIN YPJD"/>
    <property type="match status" value="1"/>
</dbReference>
<name>A0A154L9C7_9PROT</name>
<dbReference type="Pfam" id="PF01578">
    <property type="entry name" value="Cytochrom_C_asm"/>
    <property type="match status" value="1"/>
</dbReference>
<organism evidence="3 4">
    <name type="scientific">Thalassospira lucentensis</name>
    <dbReference type="NCBI Taxonomy" id="168935"/>
    <lineage>
        <taxon>Bacteria</taxon>
        <taxon>Pseudomonadati</taxon>
        <taxon>Pseudomonadota</taxon>
        <taxon>Alphaproteobacteria</taxon>
        <taxon>Rhodospirillales</taxon>
        <taxon>Thalassospiraceae</taxon>
        <taxon>Thalassospira</taxon>
    </lineage>
</organism>
<keyword evidence="1" id="KW-1133">Transmembrane helix</keyword>
<dbReference type="EMBL" id="LPVY01000003">
    <property type="protein sequence ID" value="KZB68037.1"/>
    <property type="molecule type" value="Genomic_DNA"/>
</dbReference>
<dbReference type="InterPro" id="IPR052372">
    <property type="entry name" value="YpjD/HemX"/>
</dbReference>
<evidence type="ECO:0000259" key="2">
    <source>
        <dbReference type="Pfam" id="PF01578"/>
    </source>
</evidence>
<gene>
    <name evidence="3" type="ORF">AUP42_11215</name>
</gene>
<dbReference type="OrthoDB" id="7332097at2"/>
<evidence type="ECO:0000313" key="3">
    <source>
        <dbReference type="EMBL" id="KZB68037.1"/>
    </source>
</evidence>
<keyword evidence="1" id="KW-0472">Membrane</keyword>